<dbReference type="PANTHER" id="PTHR28663:SF1">
    <property type="entry name" value="CILIA- AND FLAGELLA- ASSOCIATED PROTEIN 210"/>
    <property type="match status" value="1"/>
</dbReference>
<proteinExistence type="predicted"/>
<evidence type="ECO:0000256" key="1">
    <source>
        <dbReference type="SAM" id="MobiDB-lite"/>
    </source>
</evidence>
<feature type="region of interest" description="Disordered" evidence="1">
    <location>
        <begin position="436"/>
        <end position="479"/>
    </location>
</feature>
<name>A0A061IWS6_TRYRA</name>
<reference evidence="2 3" key="1">
    <citation type="submission" date="2013-07" db="EMBL/GenBank/DDBJ databases">
        <authorList>
            <person name="Stoco P.H."/>
            <person name="Wagner G."/>
            <person name="Gerber A."/>
            <person name="Zaha A."/>
            <person name="Thompson C."/>
            <person name="Bartholomeu D.C."/>
            <person name="Luckemeyer D.D."/>
            <person name="Bahia D."/>
            <person name="Loreto E."/>
            <person name="Prestes E.B."/>
            <person name="Lima F.M."/>
            <person name="Rodrigues-Luiz G."/>
            <person name="Vallejo G.A."/>
            <person name="Filho J.F."/>
            <person name="Monteiro K.M."/>
            <person name="Tyler K.M."/>
            <person name="de Almeida L.G."/>
            <person name="Ortiz M.F."/>
            <person name="Siervo M.A."/>
            <person name="de Moraes M.H."/>
            <person name="Cunha O.L."/>
            <person name="Mendonca-Neto R."/>
            <person name="Silva R."/>
            <person name="Teixeira S.M."/>
            <person name="Murta S.M."/>
            <person name="Sincero T.C."/>
            <person name="Mendes T.A."/>
            <person name="Urmenyi T.P."/>
            <person name="Silva V.G."/>
            <person name="da Rocha W.D."/>
            <person name="Andersson B."/>
            <person name="Romanha A.J."/>
            <person name="Steindel M."/>
            <person name="de Vasconcelos A.T."/>
            <person name="Grisard E.C."/>
        </authorList>
    </citation>
    <scope>NUCLEOTIDE SEQUENCE [LARGE SCALE GENOMIC DNA]</scope>
    <source>
        <strain evidence="2 3">SC58</strain>
    </source>
</reference>
<evidence type="ECO:0008006" key="4">
    <source>
        <dbReference type="Google" id="ProtNLM"/>
    </source>
</evidence>
<gene>
    <name evidence="2" type="ORF">TRSC58_05972</name>
</gene>
<evidence type="ECO:0000313" key="2">
    <source>
        <dbReference type="EMBL" id="ESL06356.1"/>
    </source>
</evidence>
<dbReference type="InterPro" id="IPR039986">
    <property type="entry name" value="CFAP210"/>
</dbReference>
<organism evidence="2 3">
    <name type="scientific">Trypanosoma rangeli SC58</name>
    <dbReference type="NCBI Taxonomy" id="429131"/>
    <lineage>
        <taxon>Eukaryota</taxon>
        <taxon>Discoba</taxon>
        <taxon>Euglenozoa</taxon>
        <taxon>Kinetoplastea</taxon>
        <taxon>Metakinetoplastina</taxon>
        <taxon>Trypanosomatida</taxon>
        <taxon>Trypanosomatidae</taxon>
        <taxon>Trypanosoma</taxon>
        <taxon>Herpetosoma</taxon>
    </lineage>
</organism>
<feature type="compositionally biased region" description="Basic and acidic residues" evidence="1">
    <location>
        <begin position="168"/>
        <end position="208"/>
    </location>
</feature>
<keyword evidence="3" id="KW-1185">Reference proteome</keyword>
<accession>A0A061IWS6</accession>
<sequence>MSAAAASFPVTRARVDPQRKVGLANAVARGRLPCHVGIMSESELDTIRGIANADEGAYDAYRRQEDARRREASAARTALWPDTIQAKQERFLRRHKDAKLDEERRANLLLEMEAQLQAEERRQRQAQLALKYLKEDPRGRNVRSVSMLHEAIKDRKTQIAFKNELKRQQEENAKEEQELLRREKDKDHEREEKEKFAQRSRNVEEKNSHLQQMLFQIAERKKMRAEQKEMLADVKRGAEEEIQDNLEDARVQREKIVAVHEYNRSIAQPPLTKHDRLRQRIEHEEGEDAARALQDEKVDAMKRAPMERLRKKQQWFELCKEQAQLAFVKENEAMQHKERTQSLFERCGMSLIACMAADEESRKQEALEERHRRREEFLRVTNGEVEELPEGVRQAATHRAGFMNEEEARVYQKEMQTHPARVLEEQKAEAAKRRERAEHLQHIHRLQASEKKENERREAEELVEARRRQKQAMEEDDERYRAYVKSQLPSDMDPYLYAKAMNLHS</sequence>
<protein>
    <recommendedName>
        <fullName evidence="4">Trichohyalin-plectin-homology domain-containing protein</fullName>
    </recommendedName>
</protein>
<dbReference type="VEuPathDB" id="TriTrypDB:TRSC58_05972"/>
<dbReference type="OrthoDB" id="273410at2759"/>
<feature type="region of interest" description="Disordered" evidence="1">
    <location>
        <begin position="168"/>
        <end position="209"/>
    </location>
</feature>
<feature type="compositionally biased region" description="Basic and acidic residues" evidence="1">
    <location>
        <begin position="436"/>
        <end position="466"/>
    </location>
</feature>
<evidence type="ECO:0000313" key="3">
    <source>
        <dbReference type="Proteomes" id="UP000031737"/>
    </source>
</evidence>
<dbReference type="AlphaFoldDB" id="A0A061IWS6"/>
<dbReference type="PANTHER" id="PTHR28663">
    <property type="entry name" value="COILED-COIL DOMAIN-CONTAINING PROTEIN 173"/>
    <property type="match status" value="1"/>
</dbReference>
<dbReference type="Proteomes" id="UP000031737">
    <property type="component" value="Unassembled WGS sequence"/>
</dbReference>
<comment type="caution">
    <text evidence="2">The sequence shown here is derived from an EMBL/GenBank/DDBJ whole genome shotgun (WGS) entry which is preliminary data.</text>
</comment>
<dbReference type="EMBL" id="AUPL01005972">
    <property type="protein sequence ID" value="ESL06356.1"/>
    <property type="molecule type" value="Genomic_DNA"/>
</dbReference>